<dbReference type="SUPFAM" id="SSF53756">
    <property type="entry name" value="UDP-Glycosyltransferase/glycogen phosphorylase"/>
    <property type="match status" value="1"/>
</dbReference>
<accession>A0A645C884</accession>
<dbReference type="InterPro" id="IPR003331">
    <property type="entry name" value="UDP_GlcNAc_Epimerase_2_dom"/>
</dbReference>
<dbReference type="NCBIfam" id="TIGR00236">
    <property type="entry name" value="wecB"/>
    <property type="match status" value="1"/>
</dbReference>
<dbReference type="Gene3D" id="3.40.50.2000">
    <property type="entry name" value="Glycogen Phosphorylase B"/>
    <property type="match status" value="1"/>
</dbReference>
<gene>
    <name evidence="5" type="primary">mnaA_14</name>
    <name evidence="5" type="ORF">SDC9_120451</name>
</gene>
<proteinExistence type="inferred from homology"/>
<feature type="domain" description="UDP-N-acetylglucosamine 2-epimerase" evidence="4">
    <location>
        <begin position="1"/>
        <end position="160"/>
    </location>
</feature>
<dbReference type="InterPro" id="IPR029767">
    <property type="entry name" value="WecB-like"/>
</dbReference>
<evidence type="ECO:0000313" key="5">
    <source>
        <dbReference type="EMBL" id="MPM73471.1"/>
    </source>
</evidence>
<protein>
    <recommendedName>
        <fullName evidence="3">UDP-N-acetylglucosamine 2-epimerase (non-hydrolyzing)</fullName>
        <ecNumber evidence="3">5.1.3.14</ecNumber>
    </recommendedName>
</protein>
<comment type="caution">
    <text evidence="5">The sequence shown here is derived from an EMBL/GenBank/DDBJ whole genome shotgun (WGS) entry which is preliminary data.</text>
</comment>
<reference evidence="5" key="1">
    <citation type="submission" date="2019-08" db="EMBL/GenBank/DDBJ databases">
        <authorList>
            <person name="Kucharzyk K."/>
            <person name="Murdoch R.W."/>
            <person name="Higgins S."/>
            <person name="Loffler F."/>
        </authorList>
    </citation>
    <scope>NUCLEOTIDE SEQUENCE</scope>
</reference>
<comment type="similarity">
    <text evidence="2">Belongs to the UDP-N-acetylglucosamine 2-epimerase family.</text>
</comment>
<dbReference type="EC" id="5.1.3.14" evidence="3"/>
<sequence>MTAHRRENLGEPLQNICRAVKQLTEEFEDICVIYPVHLNPAVREPVFEILKDTDRVLLIDPLDVEDMHNLMAKSYLVMTDSGGLQEEVPYFGIPVLVLRTETERPEAVEAGTVRVCGVAQQKVYENARVLLNGKDEYDKLANAVNPYGDGKASLRIMNAITKYFDDKR</sequence>
<evidence type="ECO:0000259" key="4">
    <source>
        <dbReference type="Pfam" id="PF02350"/>
    </source>
</evidence>
<evidence type="ECO:0000256" key="3">
    <source>
        <dbReference type="ARBA" id="ARBA00038858"/>
    </source>
</evidence>
<name>A0A645C884_9ZZZZ</name>
<dbReference type="PANTHER" id="PTHR43174:SF2">
    <property type="entry name" value="UDP-N-ACETYLGLUCOSAMINE 2-EPIMERASE"/>
    <property type="match status" value="1"/>
</dbReference>
<dbReference type="EMBL" id="VSSQ01025384">
    <property type="protein sequence ID" value="MPM73471.1"/>
    <property type="molecule type" value="Genomic_DNA"/>
</dbReference>
<evidence type="ECO:0000256" key="2">
    <source>
        <dbReference type="ARBA" id="ARBA00038209"/>
    </source>
</evidence>
<dbReference type="PANTHER" id="PTHR43174">
    <property type="entry name" value="UDP-N-ACETYLGLUCOSAMINE 2-EPIMERASE"/>
    <property type="match status" value="1"/>
</dbReference>
<evidence type="ECO:0000256" key="1">
    <source>
        <dbReference type="ARBA" id="ARBA00023235"/>
    </source>
</evidence>
<keyword evidence="1 5" id="KW-0413">Isomerase</keyword>
<dbReference type="AlphaFoldDB" id="A0A645C884"/>
<dbReference type="Pfam" id="PF02350">
    <property type="entry name" value="Epimerase_2"/>
    <property type="match status" value="1"/>
</dbReference>
<dbReference type="GO" id="GO:0008761">
    <property type="term" value="F:UDP-N-acetylglucosamine 2-epimerase activity"/>
    <property type="evidence" value="ECO:0007669"/>
    <property type="project" value="UniProtKB-EC"/>
</dbReference>
<organism evidence="5">
    <name type="scientific">bioreactor metagenome</name>
    <dbReference type="NCBI Taxonomy" id="1076179"/>
    <lineage>
        <taxon>unclassified sequences</taxon>
        <taxon>metagenomes</taxon>
        <taxon>ecological metagenomes</taxon>
    </lineage>
</organism>